<name>A0ABX5PXB0_9FLAO</name>
<protein>
    <recommendedName>
        <fullName evidence="3">Lipoprotein</fullName>
    </recommendedName>
</protein>
<reference evidence="1 2" key="1">
    <citation type="submission" date="2018-06" db="EMBL/GenBank/DDBJ databases">
        <title>Genomic Encyclopedia of Archaeal and Bacterial Type Strains, Phase II (KMG-II): from individual species to whole genera.</title>
        <authorList>
            <person name="Goeker M."/>
        </authorList>
    </citation>
    <scope>NUCLEOTIDE SEQUENCE [LARGE SCALE GENOMIC DNA]</scope>
    <source>
        <strain evidence="1 2">DSM 17205</strain>
    </source>
</reference>
<dbReference type="RefSeq" id="WP_015363126.1">
    <property type="nucleotide sequence ID" value="NZ_QKZR01000003.1"/>
</dbReference>
<comment type="caution">
    <text evidence="1">The sequence shown here is derived from an EMBL/GenBank/DDBJ whole genome shotgun (WGS) entry which is preliminary data.</text>
</comment>
<proteinExistence type="predicted"/>
<accession>A0ABX5PXB0</accession>
<evidence type="ECO:0008006" key="3">
    <source>
        <dbReference type="Google" id="ProtNLM"/>
    </source>
</evidence>
<dbReference type="InterPro" id="IPR046732">
    <property type="entry name" value="DUF6624"/>
</dbReference>
<sequence>MKINILSCILIILIITSCKSGDKYKPEGLRKMTHTEQIEMAKAKLSFNYENVVYKKENGSVISKDSLSKYFSDENLTKDIYLNDNDEPKIIVFRKATENDKKFKRNLYAIYNEKIVEPVITIDINCDEMSKILDKVYALDQNMRIDESKYDPSIDQDNLVTVVSLLEKCGMPTLKEINQKQMNAIWFVFQHGDNYHRKKYFHLLKNAAQNGDLKKSKMALMEDRMLMDDGKPQIYGSQMTDDRENGGYKVYDLENPETVDKRRASVGLEPLSEYVKQWDITFDVKQR</sequence>
<evidence type="ECO:0000313" key="1">
    <source>
        <dbReference type="EMBL" id="PZX39824.1"/>
    </source>
</evidence>
<keyword evidence="2" id="KW-1185">Reference proteome</keyword>
<dbReference type="Proteomes" id="UP000248584">
    <property type="component" value="Unassembled WGS sequence"/>
</dbReference>
<dbReference type="PROSITE" id="PS51257">
    <property type="entry name" value="PROKAR_LIPOPROTEIN"/>
    <property type="match status" value="1"/>
</dbReference>
<gene>
    <name evidence="1" type="ORF">LX97_02181</name>
</gene>
<dbReference type="Pfam" id="PF20329">
    <property type="entry name" value="DUF6624"/>
    <property type="match status" value="1"/>
</dbReference>
<organism evidence="1 2">
    <name type="scientific">Nonlabens dokdonensis</name>
    <dbReference type="NCBI Taxonomy" id="328515"/>
    <lineage>
        <taxon>Bacteria</taxon>
        <taxon>Pseudomonadati</taxon>
        <taxon>Bacteroidota</taxon>
        <taxon>Flavobacteriia</taxon>
        <taxon>Flavobacteriales</taxon>
        <taxon>Flavobacteriaceae</taxon>
        <taxon>Nonlabens</taxon>
    </lineage>
</organism>
<evidence type="ECO:0000313" key="2">
    <source>
        <dbReference type="Proteomes" id="UP000248584"/>
    </source>
</evidence>
<dbReference type="EMBL" id="QKZR01000003">
    <property type="protein sequence ID" value="PZX39824.1"/>
    <property type="molecule type" value="Genomic_DNA"/>
</dbReference>